<evidence type="ECO:0000256" key="1">
    <source>
        <dbReference type="SAM" id="MobiDB-lite"/>
    </source>
</evidence>
<accession>A0A8S9KKG3</accession>
<comment type="caution">
    <text evidence="2">The sequence shown here is derived from an EMBL/GenBank/DDBJ whole genome shotgun (WGS) entry which is preliminary data.</text>
</comment>
<feature type="region of interest" description="Disordered" evidence="1">
    <location>
        <begin position="1"/>
        <end position="41"/>
    </location>
</feature>
<reference evidence="2" key="1">
    <citation type="submission" date="2019-12" db="EMBL/GenBank/DDBJ databases">
        <title>Genome sequencing and annotation of Brassica cretica.</title>
        <authorList>
            <person name="Studholme D.J."/>
            <person name="Sarris P.F."/>
        </authorList>
    </citation>
    <scope>NUCLEOTIDE SEQUENCE</scope>
    <source>
        <strain evidence="2">PFS-102/07</strain>
        <tissue evidence="2">Leaf</tissue>
    </source>
</reference>
<organism evidence="2">
    <name type="scientific">Brassica cretica</name>
    <name type="common">Mustard</name>
    <dbReference type="NCBI Taxonomy" id="69181"/>
    <lineage>
        <taxon>Eukaryota</taxon>
        <taxon>Viridiplantae</taxon>
        <taxon>Streptophyta</taxon>
        <taxon>Embryophyta</taxon>
        <taxon>Tracheophyta</taxon>
        <taxon>Spermatophyta</taxon>
        <taxon>Magnoliopsida</taxon>
        <taxon>eudicotyledons</taxon>
        <taxon>Gunneridae</taxon>
        <taxon>Pentapetalae</taxon>
        <taxon>rosids</taxon>
        <taxon>malvids</taxon>
        <taxon>Brassicales</taxon>
        <taxon>Brassicaceae</taxon>
        <taxon>Brassiceae</taxon>
        <taxon>Brassica</taxon>
    </lineage>
</organism>
<name>A0A8S9KKG3_BRACR</name>
<evidence type="ECO:0000313" key="2">
    <source>
        <dbReference type="EMBL" id="KAF2595224.1"/>
    </source>
</evidence>
<proteinExistence type="predicted"/>
<sequence>MPVKNHKARERRDQISKRLIPHTYTKGSKGRREQHEAYSEENIIQTWSGKYGERESHRDASSDESCNEMMEHKWKGRQNEIIKSWSRPRAIEVRSPKTIS</sequence>
<gene>
    <name evidence="2" type="ORF">F2Q70_00042568</name>
</gene>
<dbReference type="EMBL" id="QGKY02000164">
    <property type="protein sequence ID" value="KAF2595224.1"/>
    <property type="molecule type" value="Genomic_DNA"/>
</dbReference>
<feature type="compositionally biased region" description="Basic and acidic residues" evidence="1">
    <location>
        <begin position="51"/>
        <end position="61"/>
    </location>
</feature>
<protein>
    <submittedName>
        <fullName evidence="2">Uncharacterized protein</fullName>
    </submittedName>
</protein>
<feature type="region of interest" description="Disordered" evidence="1">
    <location>
        <begin position="49"/>
        <end position="68"/>
    </location>
</feature>
<dbReference type="AlphaFoldDB" id="A0A8S9KKG3"/>